<dbReference type="PANTHER" id="PTHR10357:SF209">
    <property type="entry name" value="PERIPLASMIC ALPHA-AMYLASE"/>
    <property type="match status" value="1"/>
</dbReference>
<dbReference type="InterPro" id="IPR006047">
    <property type="entry name" value="GH13_cat_dom"/>
</dbReference>
<keyword evidence="3" id="KW-1185">Reference proteome</keyword>
<keyword evidence="2" id="KW-0326">Glycosidase</keyword>
<dbReference type="Gene3D" id="3.20.20.80">
    <property type="entry name" value="Glycosidases"/>
    <property type="match status" value="1"/>
</dbReference>
<dbReference type="Pfam" id="PF00128">
    <property type="entry name" value="Alpha-amylase"/>
    <property type="match status" value="1"/>
</dbReference>
<proteinExistence type="predicted"/>
<feature type="domain" description="Glycosyl hydrolase family 13 catalytic" evidence="1">
    <location>
        <begin position="136"/>
        <end position="594"/>
    </location>
</feature>
<dbReference type="Proteomes" id="UP000252558">
    <property type="component" value="Unassembled WGS sequence"/>
</dbReference>
<gene>
    <name evidence="2" type="ORF">DU002_05460</name>
</gene>
<dbReference type="InterPro" id="IPR017853">
    <property type="entry name" value="GH"/>
</dbReference>
<protein>
    <submittedName>
        <fullName evidence="2">Alpha-amylase</fullName>
        <ecNumber evidence="2">3.2.1.1</ecNumber>
    </submittedName>
</protein>
<sequence>MSKEVISLLFLNLSYRDMDMKHPFHYAAMASALTLMLGACATGDVDTATTGPIVASSGSVSQAQCSRWNGEEVSVNVSKAFSDGELIRDFYSGQETTVRNGKVALTPAADSEGLLLLERVDSKESSFSWDNANVYFVITDRFENGDPSNDNSYGRKPDGANEIGTFHGGDLKGLTSKLDHIASLGTNAIWVTAPYEQVHGWTGGGIRGDFKHYAYHGYYAMDYTTMDANMGTEEDFRTFVDAAHERGIRVVMDIVMNHPGYATLQDMQEFKFGKMRATVKSTEEVLGVEEHWTDWEPPKGKNYHYFNRYINYESSEWGNWWGQAWVRAGIAGYDSPGESEQKMSLAYLPDFKTESSNESGLPNFYKNKPDTKAVEIPGYTVRQYLVKWLSDWVREYGVDGFRIDTAKHVEMDAWAELKDAGVAALAEWKANNPDKKLDDLPFWTTGEVWGHGVTKSGYFSHGKFDSIINFTYQTEDADKAMRCFSNAESTFQRYANKVNSDTQFNVLSYLSSHDTRLFFHKDAKSDLSTYKRIAAPFLLLPGAVQVYYGDETARPFGVTGSDKHQGTRSDMNWDQIVDERAELLAHWQKVGQFRKRHYAIGAGSHEQISDAPYAFARYAGDDAVVVVFAGQPE</sequence>
<dbReference type="NCBIfam" id="NF007060">
    <property type="entry name" value="PRK09505.2-5"/>
    <property type="match status" value="1"/>
</dbReference>
<dbReference type="SMART" id="SM00642">
    <property type="entry name" value="Aamy"/>
    <property type="match status" value="1"/>
</dbReference>
<reference evidence="2 3" key="1">
    <citation type="submission" date="2018-07" db="EMBL/GenBank/DDBJ databases">
        <title>Corallincola holothuriorum sp. nov., a new facultative anaerobe isolated from sea cucumber Apostichopus japonicus.</title>
        <authorList>
            <person name="Xia H."/>
        </authorList>
    </citation>
    <scope>NUCLEOTIDE SEQUENCE [LARGE SCALE GENOMIC DNA]</scope>
    <source>
        <strain evidence="2 3">C4</strain>
    </source>
</reference>
<dbReference type="AlphaFoldDB" id="A0A368NRM7"/>
<dbReference type="PANTHER" id="PTHR10357">
    <property type="entry name" value="ALPHA-AMYLASE FAMILY MEMBER"/>
    <property type="match status" value="1"/>
</dbReference>
<organism evidence="2 3">
    <name type="scientific">Corallincola holothuriorum</name>
    <dbReference type="NCBI Taxonomy" id="2282215"/>
    <lineage>
        <taxon>Bacteria</taxon>
        <taxon>Pseudomonadati</taxon>
        <taxon>Pseudomonadota</taxon>
        <taxon>Gammaproteobacteria</taxon>
        <taxon>Alteromonadales</taxon>
        <taxon>Psychromonadaceae</taxon>
        <taxon>Corallincola</taxon>
    </lineage>
</organism>
<dbReference type="GO" id="GO:0004556">
    <property type="term" value="F:alpha-amylase activity"/>
    <property type="evidence" value="ECO:0007669"/>
    <property type="project" value="UniProtKB-EC"/>
</dbReference>
<dbReference type="NCBIfam" id="NF007052">
    <property type="entry name" value="PRK09505.1-2"/>
    <property type="match status" value="1"/>
</dbReference>
<evidence type="ECO:0000259" key="1">
    <source>
        <dbReference type="SMART" id="SM00642"/>
    </source>
</evidence>
<dbReference type="GO" id="GO:0005975">
    <property type="term" value="P:carbohydrate metabolic process"/>
    <property type="evidence" value="ECO:0007669"/>
    <property type="project" value="InterPro"/>
</dbReference>
<evidence type="ECO:0000313" key="2">
    <source>
        <dbReference type="EMBL" id="RCU51911.1"/>
    </source>
</evidence>
<dbReference type="OrthoDB" id="9805159at2"/>
<evidence type="ECO:0000313" key="3">
    <source>
        <dbReference type="Proteomes" id="UP000252558"/>
    </source>
</evidence>
<comment type="caution">
    <text evidence="2">The sequence shown here is derived from an EMBL/GenBank/DDBJ whole genome shotgun (WGS) entry which is preliminary data.</text>
</comment>
<name>A0A368NRM7_9GAMM</name>
<dbReference type="SUPFAM" id="SSF51445">
    <property type="entry name" value="(Trans)glycosidases"/>
    <property type="match status" value="1"/>
</dbReference>
<dbReference type="EMBL" id="QPID01000002">
    <property type="protein sequence ID" value="RCU51911.1"/>
    <property type="molecule type" value="Genomic_DNA"/>
</dbReference>
<keyword evidence="2" id="KW-0378">Hydrolase</keyword>
<accession>A0A368NRM7</accession>
<dbReference type="EC" id="3.2.1.1" evidence="2"/>